<keyword evidence="7 11" id="KW-0067">ATP-binding</keyword>
<dbReference type="PANTHER" id="PTHR43790:SF9">
    <property type="entry name" value="GALACTOFURANOSE TRANSPORTER ATP-BINDING PROTEIN YTFR"/>
    <property type="match status" value="1"/>
</dbReference>
<dbReference type="SUPFAM" id="SSF52540">
    <property type="entry name" value="P-loop containing nucleoside triphosphate hydrolases"/>
    <property type="match status" value="2"/>
</dbReference>
<name>A0A7T1AM91_ATRLM</name>
<dbReference type="InterPro" id="IPR050107">
    <property type="entry name" value="ABC_carbohydrate_import_ATPase"/>
</dbReference>
<organism evidence="11 12">
    <name type="scientific">Atribacter laminatus</name>
    <dbReference type="NCBI Taxonomy" id="2847778"/>
    <lineage>
        <taxon>Bacteria</taxon>
        <taxon>Pseudomonadati</taxon>
        <taxon>Atribacterota</taxon>
        <taxon>Atribacteria</taxon>
        <taxon>Atribacterales</taxon>
        <taxon>Atribacteraceae</taxon>
        <taxon>Atribacter</taxon>
    </lineage>
</organism>
<comment type="subcellular location">
    <subcellularLocation>
        <location evidence="1">Cell membrane</location>
        <topology evidence="1">Peripheral membrane protein</topology>
    </subcellularLocation>
</comment>
<feature type="domain" description="ABC transporter" evidence="10">
    <location>
        <begin position="257"/>
        <end position="502"/>
    </location>
</feature>
<dbReference type="EMBL" id="CP065383">
    <property type="protein sequence ID" value="QPM68489.1"/>
    <property type="molecule type" value="Genomic_DNA"/>
</dbReference>
<evidence type="ECO:0000256" key="6">
    <source>
        <dbReference type="ARBA" id="ARBA00022741"/>
    </source>
</evidence>
<keyword evidence="8" id="KW-1278">Translocase</keyword>
<dbReference type="SMART" id="SM00382">
    <property type="entry name" value="AAA"/>
    <property type="match status" value="2"/>
</dbReference>
<gene>
    <name evidence="11" type="primary">mglA_9</name>
    <name evidence="11" type="ORF">RT761_01710</name>
</gene>
<dbReference type="AlphaFoldDB" id="A0A7T1AM91"/>
<feature type="domain" description="ABC transporter" evidence="10">
    <location>
        <begin position="7"/>
        <end position="244"/>
    </location>
</feature>
<evidence type="ECO:0000259" key="10">
    <source>
        <dbReference type="PROSITE" id="PS50893"/>
    </source>
</evidence>
<dbReference type="InterPro" id="IPR027417">
    <property type="entry name" value="P-loop_NTPase"/>
</dbReference>
<proteinExistence type="predicted"/>
<evidence type="ECO:0000256" key="2">
    <source>
        <dbReference type="ARBA" id="ARBA00022448"/>
    </source>
</evidence>
<dbReference type="PROSITE" id="PS50893">
    <property type="entry name" value="ABC_TRANSPORTER_2"/>
    <property type="match status" value="2"/>
</dbReference>
<dbReference type="Pfam" id="PF00005">
    <property type="entry name" value="ABC_tran"/>
    <property type="match status" value="2"/>
</dbReference>
<dbReference type="GO" id="GO:0016887">
    <property type="term" value="F:ATP hydrolysis activity"/>
    <property type="evidence" value="ECO:0007669"/>
    <property type="project" value="InterPro"/>
</dbReference>
<dbReference type="FunFam" id="3.40.50.300:FF:000127">
    <property type="entry name" value="Ribose import ATP-binding protein RbsA"/>
    <property type="match status" value="1"/>
</dbReference>
<evidence type="ECO:0000256" key="8">
    <source>
        <dbReference type="ARBA" id="ARBA00022967"/>
    </source>
</evidence>
<dbReference type="CDD" id="cd03216">
    <property type="entry name" value="ABC_Carb_Monos_I"/>
    <property type="match status" value="1"/>
</dbReference>
<keyword evidence="2" id="KW-0813">Transport</keyword>
<evidence type="ECO:0000256" key="4">
    <source>
        <dbReference type="ARBA" id="ARBA00022597"/>
    </source>
</evidence>
<evidence type="ECO:0000256" key="9">
    <source>
        <dbReference type="ARBA" id="ARBA00023136"/>
    </source>
</evidence>
<dbReference type="InterPro" id="IPR003439">
    <property type="entry name" value="ABC_transporter-like_ATP-bd"/>
</dbReference>
<keyword evidence="4" id="KW-0762">Sugar transport</keyword>
<protein>
    <submittedName>
        <fullName evidence="11">Galactose/methyl galactoside import ATP-binding protein MglA</fullName>
    </submittedName>
</protein>
<dbReference type="GO" id="GO:0005524">
    <property type="term" value="F:ATP binding"/>
    <property type="evidence" value="ECO:0007669"/>
    <property type="project" value="UniProtKB-KW"/>
</dbReference>
<dbReference type="Gene3D" id="3.40.50.300">
    <property type="entry name" value="P-loop containing nucleotide triphosphate hydrolases"/>
    <property type="match status" value="2"/>
</dbReference>
<reference evidence="11 12" key="1">
    <citation type="journal article" date="2021" name="Nat. Commun.">
        <title>Isolation of a member of the candidate phylum Atribacteria reveals a unique cell membrane structure.</title>
        <authorList>
            <person name="Taiki K."/>
            <person name="Nobu M.K."/>
            <person name="Kusada H."/>
            <person name="Meng X.-Y."/>
            <person name="Hosoki N."/>
            <person name="Uematsu K."/>
            <person name="Yoshioka H."/>
            <person name="Kamagata Y."/>
            <person name="Tamaki H."/>
        </authorList>
    </citation>
    <scope>NUCLEOTIDE SEQUENCE [LARGE SCALE GENOMIC DNA]</scope>
    <source>
        <strain evidence="11 12">RT761</strain>
    </source>
</reference>
<dbReference type="RefSeq" id="WP_218110993.1">
    <property type="nucleotide sequence ID" value="NZ_CP065383.1"/>
</dbReference>
<keyword evidence="12" id="KW-1185">Reference proteome</keyword>
<evidence type="ECO:0000313" key="11">
    <source>
        <dbReference type="EMBL" id="QPM68489.1"/>
    </source>
</evidence>
<accession>A0A7T1AM91</accession>
<sequence length="507" mass="56786">MSEEIICKIVNVTKAFPGVVALNNVSFDIKKGEIHAIIGENGAGKSTLMNILSGVYHPDEGHIEFEGNVVKFRDPRHAQHTGIAMIHQELSLSRYMSVAENIYQGRMLTKSFGFIDRKKMVSECWKYLRSLGVDNIDPRVLVKYLSVSQMQLVEIAKAVSLNAKLLIMDEPTSSLTTGEITLLLKIMKSLKNEGVSILFITHKLEEVLEIADRITVLRDGSYINTLQKEDATLEKMVSLMVGRNFEKKAHREFIQDYSDREVILEVQNLTASDQVKNVSFKLYKGEVLGLTGLVGSGRTELLQSIFGMEKKASGKVLIKGKEVKINHPVDAIKLGLGMIAENRKEQGMLLKLSVQDNMTIVHLKELSSALQFINKKKSKEISNKYVNLLSIKTPSLKQISKNLSGGNQQKTIIARWLMHQPKILFMDEPTHGIDVGAKAEIYKLIDDLSKMGVSIILLSSELPEVLALCDRIMVMHHGQLKGVLHHQEADQVKIMSFTLENNKERAS</sequence>
<evidence type="ECO:0000256" key="3">
    <source>
        <dbReference type="ARBA" id="ARBA00022475"/>
    </source>
</evidence>
<dbReference type="GO" id="GO:0005886">
    <property type="term" value="C:plasma membrane"/>
    <property type="evidence" value="ECO:0007669"/>
    <property type="project" value="UniProtKB-SubCell"/>
</dbReference>
<dbReference type="InterPro" id="IPR003593">
    <property type="entry name" value="AAA+_ATPase"/>
</dbReference>
<keyword evidence="3" id="KW-1003">Cell membrane</keyword>
<evidence type="ECO:0000256" key="5">
    <source>
        <dbReference type="ARBA" id="ARBA00022737"/>
    </source>
</evidence>
<keyword evidence="6" id="KW-0547">Nucleotide-binding</keyword>
<keyword evidence="5" id="KW-0677">Repeat</keyword>
<evidence type="ECO:0000313" key="12">
    <source>
        <dbReference type="Proteomes" id="UP000594463"/>
    </source>
</evidence>
<dbReference type="PANTHER" id="PTHR43790">
    <property type="entry name" value="CARBOHYDRATE TRANSPORT ATP-BINDING PROTEIN MG119-RELATED"/>
    <property type="match status" value="1"/>
</dbReference>
<dbReference type="Proteomes" id="UP000594463">
    <property type="component" value="Chromosome"/>
</dbReference>
<evidence type="ECO:0000256" key="7">
    <source>
        <dbReference type="ARBA" id="ARBA00022840"/>
    </source>
</evidence>
<dbReference type="CDD" id="cd03215">
    <property type="entry name" value="ABC_Carb_Monos_II"/>
    <property type="match status" value="1"/>
</dbReference>
<evidence type="ECO:0000256" key="1">
    <source>
        <dbReference type="ARBA" id="ARBA00004202"/>
    </source>
</evidence>
<dbReference type="KEGG" id="alam:RT761_01710"/>
<keyword evidence="9" id="KW-0472">Membrane</keyword>